<keyword evidence="3" id="KW-0813">Transport</keyword>
<keyword evidence="4" id="KW-1003">Cell membrane</keyword>
<dbReference type="InterPro" id="IPR051163">
    <property type="entry name" value="Sodium:Solute_Symporter_SSF"/>
</dbReference>
<evidence type="ECO:0000256" key="3">
    <source>
        <dbReference type="ARBA" id="ARBA00022448"/>
    </source>
</evidence>
<evidence type="ECO:0000256" key="12">
    <source>
        <dbReference type="SAM" id="Phobius"/>
    </source>
</evidence>
<gene>
    <name evidence="13" type="ORF">AKJ31_16635</name>
</gene>
<protein>
    <submittedName>
        <fullName evidence="13">Sodium:solute symporter</fullName>
    </submittedName>
</protein>
<feature type="transmembrane region" description="Helical" evidence="12">
    <location>
        <begin position="38"/>
        <end position="56"/>
    </location>
</feature>
<proteinExistence type="inferred from homology"/>
<sequence length="532" mass="58082">MNTLFTSLDWAVFAVYFAVIIYTGWYFSRTKVTTTKDYFLGGNSMPMWVVAVSVLATSQSAATFLGGPESSYRGNLTYLATNIGGIIGALFVAWVLIPRFYENKVSTVYELLQVRFGDKTKRRAGSMYLVGRVFASGSRLYMAAIAVSMILFTNIDPQSVIMSVIILVAVGLAYTYMGGIRSVIWSDLIQLIVYVGAAIAVIIYLLGQIPADMGQIVNALQNPGGDQQSKLTLLDFRLDFGPAGTFSFWACITGFVLLNIGAFGLDQDMTQRVLTCKDAKQGSRAMINSIIYSIPVVLVFMTIGLLLYIFYQRPELMGGGDKEVVQSFNGENVTIFMYYVLNEMPAGLRGLVTVGVVAAALSTLNSGLNSMSSVAIQDIYRPWKEARSGKQAELHYVTAGRFGMAAAAIALGSMAILCYYWQQYTDMPLLSFALSVMVFAYTGLLGVYFTAIFTNRGSESSVAMALVSGFLTTLLLQAYIWDSVMSIINPDWVGVRLAFPYQLCIGTAVSTIVCLMGKAQNQEQNQLQAAKG</sequence>
<comment type="caution">
    <text evidence="13">The sequence shown here is derived from an EMBL/GenBank/DDBJ whole genome shotgun (WGS) entry which is preliminary data.</text>
</comment>
<feature type="transmembrane region" description="Helical" evidence="12">
    <location>
        <begin position="346"/>
        <end position="364"/>
    </location>
</feature>
<keyword evidence="5 12" id="KW-0812">Transmembrane</keyword>
<feature type="transmembrane region" description="Helical" evidence="12">
    <location>
        <begin position="6"/>
        <end position="26"/>
    </location>
</feature>
<dbReference type="InterPro" id="IPR038377">
    <property type="entry name" value="Na/Glc_symporter_sf"/>
</dbReference>
<comment type="subcellular location">
    <subcellularLocation>
        <location evidence="1">Cell membrane</location>
        <topology evidence="1">Multi-pass membrane protein</topology>
    </subcellularLocation>
</comment>
<feature type="transmembrane region" description="Helical" evidence="12">
    <location>
        <begin position="158"/>
        <end position="176"/>
    </location>
</feature>
<dbReference type="PATRIC" id="fig|171383.3.peg.3399"/>
<keyword evidence="6 12" id="KW-1133">Transmembrane helix</keyword>
<feature type="transmembrane region" description="Helical" evidence="12">
    <location>
        <begin position="129"/>
        <end position="152"/>
    </location>
</feature>
<evidence type="ECO:0000256" key="5">
    <source>
        <dbReference type="ARBA" id="ARBA00022692"/>
    </source>
</evidence>
<dbReference type="PANTHER" id="PTHR42985">
    <property type="entry name" value="SODIUM-COUPLED MONOCARBOXYLATE TRANSPORTER"/>
    <property type="match status" value="1"/>
</dbReference>
<dbReference type="EMBL" id="LHPI01000018">
    <property type="protein sequence ID" value="KOO06477.1"/>
    <property type="molecule type" value="Genomic_DNA"/>
</dbReference>
<feature type="transmembrane region" description="Helical" evidence="12">
    <location>
        <begin position="402"/>
        <end position="422"/>
    </location>
</feature>
<dbReference type="STRING" id="171383.AKJ31_16635"/>
<reference evidence="14" key="1">
    <citation type="submission" date="2015-08" db="EMBL/GenBank/DDBJ databases">
        <title>Vibrio galatheae sp. nov., a novel member of the Vibrionaceae family isolated from the Solomon Islands.</title>
        <authorList>
            <person name="Giubergia S."/>
            <person name="Machado H."/>
            <person name="Mateiu R.V."/>
            <person name="Gram L."/>
        </authorList>
    </citation>
    <scope>NUCLEOTIDE SEQUENCE [LARGE SCALE GENOMIC DNA]</scope>
    <source>
        <strain evidence="14">DSM 19134</strain>
    </source>
</reference>
<dbReference type="Pfam" id="PF00474">
    <property type="entry name" value="SSF"/>
    <property type="match status" value="1"/>
</dbReference>
<evidence type="ECO:0000256" key="8">
    <source>
        <dbReference type="ARBA" id="ARBA00023065"/>
    </source>
</evidence>
<feature type="transmembrane region" description="Helical" evidence="12">
    <location>
        <begin position="428"/>
        <end position="450"/>
    </location>
</feature>
<dbReference type="CDD" id="cd11493">
    <property type="entry name" value="SLC5sbd_NIS-like_u1"/>
    <property type="match status" value="1"/>
</dbReference>
<keyword evidence="10" id="KW-0739">Sodium transport</keyword>
<evidence type="ECO:0000256" key="6">
    <source>
        <dbReference type="ARBA" id="ARBA00022989"/>
    </source>
</evidence>
<dbReference type="PANTHER" id="PTHR42985:SF47">
    <property type="entry name" value="INTEGRAL MEMBRANE TRANSPORT PROTEIN"/>
    <property type="match status" value="1"/>
</dbReference>
<evidence type="ECO:0000313" key="14">
    <source>
        <dbReference type="Proteomes" id="UP000037530"/>
    </source>
</evidence>
<dbReference type="GO" id="GO:0006814">
    <property type="term" value="P:sodium ion transport"/>
    <property type="evidence" value="ECO:0007669"/>
    <property type="project" value="UniProtKB-KW"/>
</dbReference>
<keyword evidence="14" id="KW-1185">Reference proteome</keyword>
<evidence type="ECO:0000256" key="10">
    <source>
        <dbReference type="ARBA" id="ARBA00023201"/>
    </source>
</evidence>
<feature type="transmembrane region" description="Helical" evidence="12">
    <location>
        <begin position="188"/>
        <end position="207"/>
    </location>
</feature>
<dbReference type="PROSITE" id="PS50283">
    <property type="entry name" value="NA_SOLUT_SYMP_3"/>
    <property type="match status" value="1"/>
</dbReference>
<evidence type="ECO:0000256" key="7">
    <source>
        <dbReference type="ARBA" id="ARBA00023053"/>
    </source>
</evidence>
<accession>A0A0M0HXA8</accession>
<feature type="transmembrane region" description="Helical" evidence="12">
    <location>
        <begin position="76"/>
        <end position="97"/>
    </location>
</feature>
<dbReference type="OrthoDB" id="9814523at2"/>
<evidence type="ECO:0000256" key="1">
    <source>
        <dbReference type="ARBA" id="ARBA00004651"/>
    </source>
</evidence>
<feature type="transmembrane region" description="Helical" evidence="12">
    <location>
        <begin position="246"/>
        <end position="265"/>
    </location>
</feature>
<evidence type="ECO:0000256" key="11">
    <source>
        <dbReference type="RuleBase" id="RU362091"/>
    </source>
</evidence>
<keyword evidence="8" id="KW-0406">Ion transport</keyword>
<comment type="similarity">
    <text evidence="2 11">Belongs to the sodium:solute symporter (SSF) (TC 2.A.21) family.</text>
</comment>
<evidence type="ECO:0000313" key="13">
    <source>
        <dbReference type="EMBL" id="KOO06477.1"/>
    </source>
</evidence>
<dbReference type="GO" id="GO:0005886">
    <property type="term" value="C:plasma membrane"/>
    <property type="evidence" value="ECO:0007669"/>
    <property type="project" value="UniProtKB-SubCell"/>
</dbReference>
<dbReference type="Proteomes" id="UP000037530">
    <property type="component" value="Unassembled WGS sequence"/>
</dbReference>
<dbReference type="InterPro" id="IPR001734">
    <property type="entry name" value="Na/solute_symporter"/>
</dbReference>
<evidence type="ECO:0000256" key="9">
    <source>
        <dbReference type="ARBA" id="ARBA00023136"/>
    </source>
</evidence>
<feature type="transmembrane region" description="Helical" evidence="12">
    <location>
        <begin position="462"/>
        <end position="481"/>
    </location>
</feature>
<dbReference type="AlphaFoldDB" id="A0A0M0HXA8"/>
<dbReference type="GO" id="GO:0015293">
    <property type="term" value="F:symporter activity"/>
    <property type="evidence" value="ECO:0007669"/>
    <property type="project" value="TreeGrafter"/>
</dbReference>
<keyword evidence="7" id="KW-0915">Sodium</keyword>
<evidence type="ECO:0000256" key="2">
    <source>
        <dbReference type="ARBA" id="ARBA00006434"/>
    </source>
</evidence>
<feature type="transmembrane region" description="Helical" evidence="12">
    <location>
        <begin position="286"/>
        <end position="311"/>
    </location>
</feature>
<organism evidence="13 14">
    <name type="scientific">Vibrio hepatarius</name>
    <dbReference type="NCBI Taxonomy" id="171383"/>
    <lineage>
        <taxon>Bacteria</taxon>
        <taxon>Pseudomonadati</taxon>
        <taxon>Pseudomonadota</taxon>
        <taxon>Gammaproteobacteria</taxon>
        <taxon>Vibrionales</taxon>
        <taxon>Vibrionaceae</taxon>
        <taxon>Vibrio</taxon>
        <taxon>Vibrio oreintalis group</taxon>
    </lineage>
</organism>
<keyword evidence="9 12" id="KW-0472">Membrane</keyword>
<name>A0A0M0HXA8_9VIBR</name>
<dbReference type="Gene3D" id="1.20.1730.10">
    <property type="entry name" value="Sodium/glucose cotransporter"/>
    <property type="match status" value="1"/>
</dbReference>
<feature type="transmembrane region" description="Helical" evidence="12">
    <location>
        <begin position="493"/>
        <end position="516"/>
    </location>
</feature>
<evidence type="ECO:0000256" key="4">
    <source>
        <dbReference type="ARBA" id="ARBA00022475"/>
    </source>
</evidence>
<dbReference type="RefSeq" id="WP_053410220.1">
    <property type="nucleotide sequence ID" value="NZ_DAIPHI010000081.1"/>
</dbReference>